<evidence type="ECO:0000256" key="2">
    <source>
        <dbReference type="ARBA" id="ARBA00006099"/>
    </source>
</evidence>
<dbReference type="NCBIfam" id="TIGR00971">
    <property type="entry name" value="3a0106s03"/>
    <property type="match status" value="1"/>
</dbReference>
<name>A0ABW0N391_9ACTN</name>
<dbReference type="Proteomes" id="UP001595956">
    <property type="component" value="Unassembled WGS sequence"/>
</dbReference>
<dbReference type="EMBL" id="JBHSMD010000004">
    <property type="protein sequence ID" value="MFC5494397.1"/>
    <property type="molecule type" value="Genomic_DNA"/>
</dbReference>
<evidence type="ECO:0000256" key="6">
    <source>
        <dbReference type="SAM" id="SignalP"/>
    </source>
</evidence>
<comment type="subcellular location">
    <subcellularLocation>
        <location evidence="1">Periplasm</location>
    </subcellularLocation>
</comment>
<gene>
    <name evidence="7" type="ORF">ACFPKY_14880</name>
</gene>
<dbReference type="PANTHER" id="PTHR30368:SF2">
    <property type="entry name" value="SULFATE-BINDING PROTEIN"/>
    <property type="match status" value="1"/>
</dbReference>
<keyword evidence="4 6" id="KW-0732">Signal</keyword>
<dbReference type="InterPro" id="IPR005669">
    <property type="entry name" value="Thiosulph/SO4-bd"/>
</dbReference>
<sequence>MTKTIKVAAALAAAGVLALTGCSSAEGGSGSGETIHLSAFSVMEAANEPVFEDFEGTDAGDGVEFEPSYGASGDQSRAVVAGSPADVVHYSLETDVTRLVGEGIVAEDWKDNATNGIATSSVVVFVVRAGNPDNIQTWEDLVKPGVEIITPNPGSSGSARWNILAAWAHATGGTDDEAAGKAFLTKLLTNTIALPASGREATTAFTDGSGDVLLSYENEAILAKQNGADVDYIVPPDTLLIENPAAVTEDAGDAAQAFLEFMTSPEAQADYAASGFRPVVDGVDVPEVEGANDPSDPFPAPETLYTLDDNFGGWGVAADLFFGDGQEGNPLGIITELQQSLGKEGEE</sequence>
<dbReference type="RefSeq" id="WP_345180473.1">
    <property type="nucleotide sequence ID" value="NZ_BAABFQ010000007.1"/>
</dbReference>
<evidence type="ECO:0000256" key="4">
    <source>
        <dbReference type="ARBA" id="ARBA00022729"/>
    </source>
</evidence>
<dbReference type="Gene3D" id="3.40.190.10">
    <property type="entry name" value="Periplasmic binding protein-like II"/>
    <property type="match status" value="2"/>
</dbReference>
<proteinExistence type="inferred from homology"/>
<dbReference type="PROSITE" id="PS51257">
    <property type="entry name" value="PROKAR_LIPOPROTEIN"/>
    <property type="match status" value="1"/>
</dbReference>
<feature type="signal peptide" evidence="6">
    <location>
        <begin position="1"/>
        <end position="25"/>
    </location>
</feature>
<keyword evidence="3" id="KW-0813">Transport</keyword>
<keyword evidence="8" id="KW-1185">Reference proteome</keyword>
<evidence type="ECO:0000256" key="5">
    <source>
        <dbReference type="ARBA" id="ARBA00022764"/>
    </source>
</evidence>
<comment type="caution">
    <text evidence="7">The sequence shown here is derived from an EMBL/GenBank/DDBJ whole genome shotgun (WGS) entry which is preliminary data.</text>
</comment>
<reference evidence="8" key="1">
    <citation type="journal article" date="2019" name="Int. J. Syst. Evol. Microbiol.">
        <title>The Global Catalogue of Microorganisms (GCM) 10K type strain sequencing project: providing services to taxonomists for standard genome sequencing and annotation.</title>
        <authorList>
            <consortium name="The Broad Institute Genomics Platform"/>
            <consortium name="The Broad Institute Genome Sequencing Center for Infectious Disease"/>
            <person name="Wu L."/>
            <person name="Ma J."/>
        </authorList>
    </citation>
    <scope>NUCLEOTIDE SEQUENCE [LARGE SCALE GENOMIC DNA]</scope>
    <source>
        <strain evidence="8">KACC 13778</strain>
    </source>
</reference>
<dbReference type="SUPFAM" id="SSF53850">
    <property type="entry name" value="Periplasmic binding protein-like II"/>
    <property type="match status" value="1"/>
</dbReference>
<feature type="chain" id="PRO_5047382351" evidence="6">
    <location>
        <begin position="26"/>
        <end position="347"/>
    </location>
</feature>
<evidence type="ECO:0000313" key="7">
    <source>
        <dbReference type="EMBL" id="MFC5494397.1"/>
    </source>
</evidence>
<accession>A0ABW0N391</accession>
<evidence type="ECO:0000256" key="3">
    <source>
        <dbReference type="ARBA" id="ARBA00022448"/>
    </source>
</evidence>
<dbReference type="PANTHER" id="PTHR30368">
    <property type="entry name" value="SULFATE-BINDING PROTEIN"/>
    <property type="match status" value="1"/>
</dbReference>
<evidence type="ECO:0000313" key="8">
    <source>
        <dbReference type="Proteomes" id="UP001595956"/>
    </source>
</evidence>
<evidence type="ECO:0000256" key="1">
    <source>
        <dbReference type="ARBA" id="ARBA00004418"/>
    </source>
</evidence>
<comment type="similarity">
    <text evidence="2">Belongs to the prokaryotic sulfate-binding protein family.</text>
</comment>
<dbReference type="Pfam" id="PF13531">
    <property type="entry name" value="SBP_bac_11"/>
    <property type="match status" value="1"/>
</dbReference>
<organism evidence="7 8">
    <name type="scientific">Nocardioides caricicola</name>
    <dbReference type="NCBI Taxonomy" id="634770"/>
    <lineage>
        <taxon>Bacteria</taxon>
        <taxon>Bacillati</taxon>
        <taxon>Actinomycetota</taxon>
        <taxon>Actinomycetes</taxon>
        <taxon>Propionibacteriales</taxon>
        <taxon>Nocardioidaceae</taxon>
        <taxon>Nocardioides</taxon>
    </lineage>
</organism>
<protein>
    <submittedName>
        <fullName evidence="7">Sulfate ABC transporter substrate-binding protein</fullName>
    </submittedName>
</protein>
<keyword evidence="5" id="KW-0574">Periplasm</keyword>